<dbReference type="GO" id="GO:0006457">
    <property type="term" value="P:protein folding"/>
    <property type="evidence" value="ECO:0007669"/>
    <property type="project" value="InterPro"/>
</dbReference>
<comment type="subunit">
    <text evidence="2">Heterohexamer of two PFD-alpha type and four PFD-beta type subunits.</text>
</comment>
<dbReference type="CDD" id="cd23157">
    <property type="entry name" value="Prefoldin_5"/>
    <property type="match status" value="1"/>
</dbReference>
<proteinExistence type="inferred from homology"/>
<comment type="similarity">
    <text evidence="1">Belongs to the prefoldin subunit alpha family.</text>
</comment>
<dbReference type="InterPro" id="IPR004127">
    <property type="entry name" value="Prefoldin_subunit_alpha"/>
</dbReference>
<accession>A0A7E4UT49</accession>
<dbReference type="GO" id="GO:0016272">
    <property type="term" value="C:prefoldin complex"/>
    <property type="evidence" value="ECO:0007669"/>
    <property type="project" value="InterPro"/>
</dbReference>
<reference evidence="4" key="2">
    <citation type="submission" date="2020-10" db="UniProtKB">
        <authorList>
            <consortium name="WormBaseParasite"/>
        </authorList>
    </citation>
    <scope>IDENTIFICATION</scope>
</reference>
<evidence type="ECO:0000313" key="4">
    <source>
        <dbReference type="WBParaSite" id="Pan_g12503.t1"/>
    </source>
</evidence>
<keyword evidence="3" id="KW-1185">Reference proteome</keyword>
<dbReference type="InterPro" id="IPR011599">
    <property type="entry name" value="PFD_alpha_archaea"/>
</dbReference>
<dbReference type="AlphaFoldDB" id="A0A7E4UT49"/>
<evidence type="ECO:0000256" key="1">
    <source>
        <dbReference type="ARBA" id="ARBA00010048"/>
    </source>
</evidence>
<dbReference type="Gene3D" id="1.10.287.370">
    <property type="match status" value="1"/>
</dbReference>
<evidence type="ECO:0000256" key="2">
    <source>
        <dbReference type="ARBA" id="ARBA00011695"/>
    </source>
</evidence>
<name>A0A7E4UT49_PANRE</name>
<sequence length="152" mass="16948">MTTIKADELHLLPPQQLAQLIKQTESEVKFFSNSLNELKTVVESFKRSEDAVLQLVETGEGKECLIPLTDTIHIKGKTGPTQKFLIDVGTGYFAEMTAEEATSMFTRKRSFVTNQIDKIEGEVIPQKRLLLELANAIIEEKVRQSRAAAGQA</sequence>
<dbReference type="PANTHER" id="PTHR12674">
    <property type="entry name" value="PREFOLDIN SUBUNIT 5"/>
    <property type="match status" value="1"/>
</dbReference>
<reference evidence="3" key="1">
    <citation type="journal article" date="2013" name="Genetics">
        <title>The draft genome and transcriptome of Panagrellus redivivus are shaped by the harsh demands of a free-living lifestyle.</title>
        <authorList>
            <person name="Srinivasan J."/>
            <person name="Dillman A.R."/>
            <person name="Macchietto M.G."/>
            <person name="Heikkinen L."/>
            <person name="Lakso M."/>
            <person name="Fracchia K.M."/>
            <person name="Antoshechkin I."/>
            <person name="Mortazavi A."/>
            <person name="Wong G."/>
            <person name="Sternberg P.W."/>
        </authorList>
    </citation>
    <scope>NUCLEOTIDE SEQUENCE [LARGE SCALE GENOMIC DNA]</scope>
    <source>
        <strain evidence="3">MT8872</strain>
    </source>
</reference>
<dbReference type="PANTHER" id="PTHR12674:SF2">
    <property type="entry name" value="PREFOLDIN SUBUNIT 5"/>
    <property type="match status" value="1"/>
</dbReference>
<organism evidence="3 4">
    <name type="scientific">Panagrellus redivivus</name>
    <name type="common">Microworm</name>
    <dbReference type="NCBI Taxonomy" id="6233"/>
    <lineage>
        <taxon>Eukaryota</taxon>
        <taxon>Metazoa</taxon>
        <taxon>Ecdysozoa</taxon>
        <taxon>Nematoda</taxon>
        <taxon>Chromadorea</taxon>
        <taxon>Rhabditida</taxon>
        <taxon>Tylenchina</taxon>
        <taxon>Panagrolaimomorpha</taxon>
        <taxon>Panagrolaimoidea</taxon>
        <taxon>Panagrolaimidae</taxon>
        <taxon>Panagrellus</taxon>
    </lineage>
</organism>
<dbReference type="InterPro" id="IPR009053">
    <property type="entry name" value="Prefoldin"/>
</dbReference>
<protein>
    <submittedName>
        <fullName evidence="4">Prefoldin subunit 5</fullName>
    </submittedName>
</protein>
<dbReference type="WBParaSite" id="Pan_g12503.t1">
    <property type="protein sequence ID" value="Pan_g12503.t1"/>
    <property type="gene ID" value="Pan_g12503"/>
</dbReference>
<dbReference type="GO" id="GO:0051082">
    <property type="term" value="F:unfolded protein binding"/>
    <property type="evidence" value="ECO:0007669"/>
    <property type="project" value="InterPro"/>
</dbReference>
<dbReference type="GO" id="GO:1990114">
    <property type="term" value="P:RNA polymerase II core complex assembly"/>
    <property type="evidence" value="ECO:0007669"/>
    <property type="project" value="TreeGrafter"/>
</dbReference>
<dbReference type="SUPFAM" id="SSF46579">
    <property type="entry name" value="Prefoldin"/>
    <property type="match status" value="1"/>
</dbReference>
<dbReference type="Pfam" id="PF02996">
    <property type="entry name" value="Prefoldin"/>
    <property type="match status" value="1"/>
</dbReference>
<dbReference type="NCBIfam" id="TIGR00293">
    <property type="entry name" value="prefoldin subunit alpha"/>
    <property type="match status" value="1"/>
</dbReference>
<dbReference type="GO" id="GO:1990115">
    <property type="term" value="P:RNA polymerase III assembly"/>
    <property type="evidence" value="ECO:0007669"/>
    <property type="project" value="TreeGrafter"/>
</dbReference>
<dbReference type="Proteomes" id="UP000492821">
    <property type="component" value="Unassembled WGS sequence"/>
</dbReference>
<dbReference type="GO" id="GO:1990113">
    <property type="term" value="P:RNA polymerase I assembly"/>
    <property type="evidence" value="ECO:0007669"/>
    <property type="project" value="TreeGrafter"/>
</dbReference>
<dbReference type="GO" id="GO:0005737">
    <property type="term" value="C:cytoplasm"/>
    <property type="evidence" value="ECO:0007669"/>
    <property type="project" value="TreeGrafter"/>
</dbReference>
<evidence type="ECO:0000313" key="3">
    <source>
        <dbReference type="Proteomes" id="UP000492821"/>
    </source>
</evidence>